<gene>
    <name evidence="1" type="ORF">SOP96_02680</name>
</gene>
<comment type="caution">
    <text evidence="1">The sequence shown here is derived from an EMBL/GenBank/DDBJ whole genome shotgun (WGS) entry which is preliminary data.</text>
</comment>
<name>A0ABU6HNK4_9FLAO</name>
<organism evidence="1 2">
    <name type="scientific">Chryseobacterium salviniae</name>
    <dbReference type="NCBI Taxonomy" id="3101750"/>
    <lineage>
        <taxon>Bacteria</taxon>
        <taxon>Pseudomonadati</taxon>
        <taxon>Bacteroidota</taxon>
        <taxon>Flavobacteriia</taxon>
        <taxon>Flavobacteriales</taxon>
        <taxon>Weeksellaceae</taxon>
        <taxon>Chryseobacterium group</taxon>
        <taxon>Chryseobacterium</taxon>
    </lineage>
</organism>
<reference evidence="1 2" key="1">
    <citation type="submission" date="2024-01" db="EMBL/GenBank/DDBJ databases">
        <title>Chryseobacterium sp. T9W2-O.</title>
        <authorList>
            <person name="Maltman C."/>
        </authorList>
    </citation>
    <scope>NUCLEOTIDE SEQUENCE [LARGE SCALE GENOMIC DNA]</scope>
    <source>
        <strain evidence="1 2">T9W2-O</strain>
    </source>
</reference>
<dbReference type="Proteomes" id="UP001348397">
    <property type="component" value="Unassembled WGS sequence"/>
</dbReference>
<proteinExistence type="predicted"/>
<dbReference type="RefSeq" id="WP_326319684.1">
    <property type="nucleotide sequence ID" value="NZ_JAYLAA010000012.1"/>
</dbReference>
<dbReference type="EMBL" id="JAYLAA010000012">
    <property type="protein sequence ID" value="MEC3874614.1"/>
    <property type="molecule type" value="Genomic_DNA"/>
</dbReference>
<evidence type="ECO:0000313" key="1">
    <source>
        <dbReference type="EMBL" id="MEC3874614.1"/>
    </source>
</evidence>
<keyword evidence="2" id="KW-1185">Reference proteome</keyword>
<sequence>MKNEKKQKNSDENLIFTNRPLLHFLDESKSNDLKNFAKLYPNSYNINFERLEFSEEIKLKFIKLPFGACGL</sequence>
<accession>A0ABU6HNK4</accession>
<evidence type="ECO:0000313" key="2">
    <source>
        <dbReference type="Proteomes" id="UP001348397"/>
    </source>
</evidence>
<protein>
    <submittedName>
        <fullName evidence="1">Uncharacterized protein</fullName>
    </submittedName>
</protein>